<comment type="caution">
    <text evidence="1">The sequence shown here is derived from an EMBL/GenBank/DDBJ whole genome shotgun (WGS) entry which is preliminary data.</text>
</comment>
<evidence type="ECO:0000313" key="2">
    <source>
        <dbReference type="Proteomes" id="UP000234803"/>
    </source>
</evidence>
<sequence>MKRLIYFSILSPPVLYRYSSLFFLLYRSYPPHTIKGSGRLYYLFKGALPVCIKTSKPQLILQLCYTL</sequence>
<organism evidence="1 2">
    <name type="scientific">Bacillus halotolerans</name>
    <dbReference type="NCBI Taxonomy" id="260554"/>
    <lineage>
        <taxon>Bacteria</taxon>
        <taxon>Bacillati</taxon>
        <taxon>Bacillota</taxon>
        <taxon>Bacilli</taxon>
        <taxon>Bacillales</taxon>
        <taxon>Bacillaceae</taxon>
        <taxon>Bacillus</taxon>
    </lineage>
</organism>
<dbReference type="EMBL" id="PGUV01000014">
    <property type="protein sequence ID" value="PLS05462.1"/>
    <property type="molecule type" value="Genomic_DNA"/>
</dbReference>
<dbReference type="Proteomes" id="UP000234803">
    <property type="component" value="Unassembled WGS sequence"/>
</dbReference>
<proteinExistence type="predicted"/>
<reference evidence="1 2" key="1">
    <citation type="submission" date="2017-12" db="EMBL/GenBank/DDBJ databases">
        <title>Comparative Functional Genomics of Dry Heat Resistant strains isolated from the Viking Spacecraft.</title>
        <authorList>
            <person name="Seuylemezian A."/>
            <person name="Cooper K."/>
            <person name="Vaishampayan P."/>
        </authorList>
    </citation>
    <scope>NUCLEOTIDE SEQUENCE [LARGE SCALE GENOMIC DNA]</scope>
    <source>
        <strain evidence="1 2">V48-19</strain>
    </source>
</reference>
<accession>A0A9Q6F147</accession>
<evidence type="ECO:0000313" key="1">
    <source>
        <dbReference type="EMBL" id="PLS05462.1"/>
    </source>
</evidence>
<protein>
    <submittedName>
        <fullName evidence="1">Uncharacterized protein</fullName>
    </submittedName>
</protein>
<name>A0A9Q6F147_9BACI</name>
<dbReference type="AlphaFoldDB" id="A0A9Q6F147"/>
<gene>
    <name evidence="1" type="ORF">CUU63_15440</name>
</gene>